<evidence type="ECO:0008006" key="3">
    <source>
        <dbReference type="Google" id="ProtNLM"/>
    </source>
</evidence>
<keyword evidence="2" id="KW-1185">Reference proteome</keyword>
<gene>
    <name evidence="1" type="ORF">KQX54_002779</name>
</gene>
<comment type="caution">
    <text evidence="1">The sequence shown here is derived from an EMBL/GenBank/DDBJ whole genome shotgun (WGS) entry which is preliminary data.</text>
</comment>
<proteinExistence type="predicted"/>
<accession>A0AAV7HC62</accession>
<evidence type="ECO:0000313" key="2">
    <source>
        <dbReference type="Proteomes" id="UP000826195"/>
    </source>
</evidence>
<protein>
    <recommendedName>
        <fullName evidence="3">Reverse transcriptase zinc-binding domain-containing protein</fullName>
    </recommendedName>
</protein>
<dbReference type="Proteomes" id="UP000826195">
    <property type="component" value="Unassembled WGS sequence"/>
</dbReference>
<name>A0AAV7HC62_COTGL</name>
<reference evidence="1 2" key="1">
    <citation type="journal article" date="2021" name="J. Hered.">
        <title>A chromosome-level genome assembly of the parasitoid wasp, Cotesia glomerata (Hymenoptera: Braconidae).</title>
        <authorList>
            <person name="Pinto B.J."/>
            <person name="Weis J.J."/>
            <person name="Gamble T."/>
            <person name="Ode P.J."/>
            <person name="Paul R."/>
            <person name="Zaspel J.M."/>
        </authorList>
    </citation>
    <scope>NUCLEOTIDE SEQUENCE [LARGE SCALE GENOMIC DNA]</scope>
    <source>
        <strain evidence="1">CgM1</strain>
    </source>
</reference>
<evidence type="ECO:0000313" key="1">
    <source>
        <dbReference type="EMBL" id="KAH0534298.1"/>
    </source>
</evidence>
<dbReference type="EMBL" id="JAHXZJ010002982">
    <property type="protein sequence ID" value="KAH0534298.1"/>
    <property type="molecule type" value="Genomic_DNA"/>
</dbReference>
<dbReference type="AlphaFoldDB" id="A0AAV7HC62"/>
<sequence length="88" mass="9966">MTTGIQDCNFCSTGSKETILHVLIQCPLYSDLSKQFWKEELAQGSDYDKLGVILGVTSKPDRRKLFDFLHELPHTPEILLLTRTAEAL</sequence>
<organism evidence="1 2">
    <name type="scientific">Cotesia glomerata</name>
    <name type="common">Lepidopteran parasitic wasp</name>
    <name type="synonym">Apanteles glomeratus</name>
    <dbReference type="NCBI Taxonomy" id="32391"/>
    <lineage>
        <taxon>Eukaryota</taxon>
        <taxon>Metazoa</taxon>
        <taxon>Ecdysozoa</taxon>
        <taxon>Arthropoda</taxon>
        <taxon>Hexapoda</taxon>
        <taxon>Insecta</taxon>
        <taxon>Pterygota</taxon>
        <taxon>Neoptera</taxon>
        <taxon>Endopterygota</taxon>
        <taxon>Hymenoptera</taxon>
        <taxon>Apocrita</taxon>
        <taxon>Ichneumonoidea</taxon>
        <taxon>Braconidae</taxon>
        <taxon>Microgastrinae</taxon>
        <taxon>Cotesia</taxon>
    </lineage>
</organism>